<protein>
    <submittedName>
        <fullName evidence="2">ANR family transcriptional regulator</fullName>
    </submittedName>
</protein>
<gene>
    <name evidence="2" type="ORF">I8Y21_005007</name>
</gene>
<feature type="region of interest" description="Disordered" evidence="1">
    <location>
        <begin position="64"/>
        <end position="86"/>
    </location>
</feature>
<dbReference type="AlphaFoldDB" id="A0AAN5RG02"/>
<dbReference type="Proteomes" id="UP000856143">
    <property type="component" value="Unassembled WGS sequence"/>
</dbReference>
<evidence type="ECO:0000256" key="1">
    <source>
        <dbReference type="SAM" id="MobiDB-lite"/>
    </source>
</evidence>
<comment type="caution">
    <text evidence="2">The sequence shown here is derived from an EMBL/GenBank/DDBJ whole genome shotgun (WGS) entry which is preliminary data.</text>
</comment>
<evidence type="ECO:0000313" key="2">
    <source>
        <dbReference type="EMBL" id="HAT1684230.1"/>
    </source>
</evidence>
<accession>A0AAN5RG02</accession>
<dbReference type="EMBL" id="DACSEO010000089">
    <property type="protein sequence ID" value="HAT1684230.1"/>
    <property type="molecule type" value="Genomic_DNA"/>
</dbReference>
<proteinExistence type="predicted"/>
<dbReference type="NCBIfam" id="NF033650">
    <property type="entry name" value="ANR_neg_reg"/>
    <property type="match status" value="1"/>
</dbReference>
<reference evidence="2" key="1">
    <citation type="journal article" date="2018" name="Genome Biol.">
        <title>SKESA: strategic k-mer extension for scrupulous assemblies.</title>
        <authorList>
            <person name="Souvorov A."/>
            <person name="Agarwala R."/>
            <person name="Lipman D.J."/>
        </authorList>
    </citation>
    <scope>NUCLEOTIDE SEQUENCE</scope>
    <source>
        <strain evidence="2">R404</strain>
    </source>
</reference>
<dbReference type="InterPro" id="IPR047666">
    <property type="entry name" value="ANR_neg_reg"/>
</dbReference>
<name>A0AAN5RG02_KLEOX</name>
<sequence>MQRLSLILMRKDAARRAAQAERSLDYATARALWHQVYASSGENEETRWAEARMLFCERQLQHQQALSSPGSVPAGREGVVTVDPEK</sequence>
<reference evidence="2" key="2">
    <citation type="submission" date="2020-11" db="EMBL/GenBank/DDBJ databases">
        <authorList>
            <consortium name="NCBI Pathogen Detection Project"/>
        </authorList>
    </citation>
    <scope>NUCLEOTIDE SEQUENCE</scope>
    <source>
        <strain evidence="2">R404</strain>
    </source>
</reference>
<organism evidence="2 3">
    <name type="scientific">Klebsiella oxytoca</name>
    <dbReference type="NCBI Taxonomy" id="571"/>
    <lineage>
        <taxon>Bacteria</taxon>
        <taxon>Pseudomonadati</taxon>
        <taxon>Pseudomonadota</taxon>
        <taxon>Gammaproteobacteria</taxon>
        <taxon>Enterobacterales</taxon>
        <taxon>Enterobacteriaceae</taxon>
        <taxon>Klebsiella/Raoultella group</taxon>
        <taxon>Klebsiella</taxon>
    </lineage>
</organism>
<evidence type="ECO:0000313" key="3">
    <source>
        <dbReference type="Proteomes" id="UP000856143"/>
    </source>
</evidence>